<dbReference type="KEGG" id="lhb:D1010_17240"/>
<sequence length="118" mass="13239">MAQISDQEIRDNIDKAADSPIMAGVHYGHDYPDQACFILRDGTLVSGGVGFWFKRNTVAVLQLMLGKYASEDFQTMVLEAGLVLVLPGEYKYIIYSDPTERQEEILADLREIFGFDEG</sequence>
<proteinExistence type="predicted"/>
<dbReference type="RefSeq" id="WP_146995481.1">
    <property type="nucleotide sequence ID" value="NZ_BJTX01000100.1"/>
</dbReference>
<gene>
    <name evidence="1" type="ORF">D1010_17240</name>
</gene>
<dbReference type="AlphaFoldDB" id="A0A510U2K3"/>
<evidence type="ECO:0000313" key="1">
    <source>
        <dbReference type="EMBL" id="QFR24986.1"/>
    </source>
</evidence>
<reference evidence="1 2" key="1">
    <citation type="submission" date="2019-10" db="EMBL/GenBank/DDBJ databases">
        <title>The completed genome of Lactobacillus harbinensis M1.</title>
        <authorList>
            <person name="Zheng Y."/>
        </authorList>
    </citation>
    <scope>NUCLEOTIDE SEQUENCE [LARGE SCALE GENOMIC DNA]</scope>
    <source>
        <strain evidence="1 2">M1</strain>
    </source>
</reference>
<accession>A0A510U2K3</accession>
<name>A0A510U2K3_9LACO</name>
<dbReference type="Proteomes" id="UP000326779">
    <property type="component" value="Chromosome"/>
</dbReference>
<dbReference type="EMBL" id="CP045143">
    <property type="protein sequence ID" value="QFR24986.1"/>
    <property type="molecule type" value="Genomic_DNA"/>
</dbReference>
<evidence type="ECO:0000313" key="2">
    <source>
        <dbReference type="Proteomes" id="UP000326779"/>
    </source>
</evidence>
<organism evidence="1 2">
    <name type="scientific">Schleiferilactobacillus harbinensis</name>
    <dbReference type="NCBI Taxonomy" id="304207"/>
    <lineage>
        <taxon>Bacteria</taxon>
        <taxon>Bacillati</taxon>
        <taxon>Bacillota</taxon>
        <taxon>Bacilli</taxon>
        <taxon>Lactobacillales</taxon>
        <taxon>Lactobacillaceae</taxon>
        <taxon>Schleiferilactobacillus</taxon>
    </lineage>
</organism>
<protein>
    <submittedName>
        <fullName evidence="1">Uncharacterized protein</fullName>
    </submittedName>
</protein>